<dbReference type="SMART" id="SM00304">
    <property type="entry name" value="HAMP"/>
    <property type="match status" value="1"/>
</dbReference>
<dbReference type="InterPro" id="IPR036890">
    <property type="entry name" value="HATPase_C_sf"/>
</dbReference>
<dbReference type="PANTHER" id="PTHR34220">
    <property type="entry name" value="SENSOR HISTIDINE KINASE YPDA"/>
    <property type="match status" value="1"/>
</dbReference>
<sequence length="597" mass="68524">MIQFFIKKLNDMKVRNKLVFSFILVVFVPILIVGVILTSELRQMALNNAIDQTTSDMTRIKTRISDALFPSVYVSNALLVDHRLNDLVNRTYDSTYDVVEAYRNFHIFDSNVRYYNEINDIRFYVKNDTMLNNWRIIPVNNHSEVLQTSWYEEAIVNRGLISWEFMETERSGSERRFHITRVVHFPQHQTYGVLVVEINTNNLNFILSQEALPILILDSKNNIVATNDVDHLGKNLEEVTISPQLTNGRTGTFQDVVFDEPSHITVDHISVPNSVNDLRIVSIITDAEIMEDANKLRRLGFTIISISIVIAFILIFSVSHLISNRISILSNQIRKVARGNLTTYSEVEGRDEIGQLSTEFNRMTKSIKELLEEIEHKNTEKRVLEKRQNQIKLKMLASQINPHFLFNTLETIRMKTLLSGEKEIAHIVKRLGKLLRSSIEVGGGMVPLKQEMEMVKAYLEIQNFRFDERLEYELKIDPKTEAIKIPPLIIQPLVENAVIHGLENKIEGGKVIVETRLIGDDMIVSVKDNGVGISTKKKEEIFLSLTENTVEAENRIGLRNVHERILLTYKTSNGLVINSEQHKGTRVSFSIPLNEDE</sequence>
<name>E6TRT8_EVAC2</name>
<protein>
    <submittedName>
        <fullName evidence="10">Integral membrane sensor signal transduction histidine kinase</fullName>
    </submittedName>
</protein>
<keyword evidence="7" id="KW-0175">Coiled coil</keyword>
<dbReference type="SUPFAM" id="SSF158472">
    <property type="entry name" value="HAMP domain-like"/>
    <property type="match status" value="1"/>
</dbReference>
<dbReference type="Gene3D" id="3.30.565.10">
    <property type="entry name" value="Histidine kinase-like ATPase, C-terminal domain"/>
    <property type="match status" value="1"/>
</dbReference>
<dbReference type="Pfam" id="PF06580">
    <property type="entry name" value="His_kinase"/>
    <property type="match status" value="1"/>
</dbReference>
<dbReference type="KEGG" id="bco:Bcell_1196"/>
<reference evidence="10" key="1">
    <citation type="submission" date="2010-12" db="EMBL/GenBank/DDBJ databases">
        <title>Complete sequence of Bacillus cellulosilyticus DSM 2522.</title>
        <authorList>
            <consortium name="US DOE Joint Genome Institute"/>
            <person name="Lucas S."/>
            <person name="Copeland A."/>
            <person name="Lapidus A."/>
            <person name="Cheng J.-F."/>
            <person name="Bruce D."/>
            <person name="Goodwin L."/>
            <person name="Pitluck S."/>
            <person name="Chertkov O."/>
            <person name="Detter J.C."/>
            <person name="Han C."/>
            <person name="Tapia R."/>
            <person name="Land M."/>
            <person name="Hauser L."/>
            <person name="Jeffries C."/>
            <person name="Kyrpides N."/>
            <person name="Ivanova N."/>
            <person name="Mikhailova N."/>
            <person name="Brumm P."/>
            <person name="Mead D."/>
            <person name="Woyke T."/>
        </authorList>
    </citation>
    <scope>NUCLEOTIDE SEQUENCE [LARGE SCALE GENOMIC DNA]</scope>
    <source>
        <strain evidence="10">DSM 2522</strain>
    </source>
</reference>
<dbReference type="GO" id="GO:0005886">
    <property type="term" value="C:plasma membrane"/>
    <property type="evidence" value="ECO:0007669"/>
    <property type="project" value="UniProtKB-SubCell"/>
</dbReference>
<evidence type="ECO:0000256" key="3">
    <source>
        <dbReference type="ARBA" id="ARBA00022553"/>
    </source>
</evidence>
<dbReference type="HOGENOM" id="CLU_020473_6_0_9"/>
<feature type="domain" description="HAMP" evidence="9">
    <location>
        <begin position="320"/>
        <end position="372"/>
    </location>
</feature>
<organism evidence="10 11">
    <name type="scientific">Evansella cellulosilytica (strain ATCC 21833 / DSM 2522 / FERM P-1141 / JCM 9156 / N-4)</name>
    <name type="common">Bacillus cellulosilyticus</name>
    <dbReference type="NCBI Taxonomy" id="649639"/>
    <lineage>
        <taxon>Bacteria</taxon>
        <taxon>Bacillati</taxon>
        <taxon>Bacillota</taxon>
        <taxon>Bacilli</taxon>
        <taxon>Bacillales</taxon>
        <taxon>Bacillaceae</taxon>
        <taxon>Evansella</taxon>
    </lineage>
</organism>
<dbReference type="InterPro" id="IPR050640">
    <property type="entry name" value="Bact_2-comp_sensor_kinase"/>
</dbReference>
<evidence type="ECO:0000256" key="6">
    <source>
        <dbReference type="ARBA" id="ARBA00023136"/>
    </source>
</evidence>
<keyword evidence="3" id="KW-0597">Phosphoprotein</keyword>
<evidence type="ECO:0000256" key="8">
    <source>
        <dbReference type="SAM" id="Phobius"/>
    </source>
</evidence>
<dbReference type="GO" id="GO:0000155">
    <property type="term" value="F:phosphorelay sensor kinase activity"/>
    <property type="evidence" value="ECO:0007669"/>
    <property type="project" value="InterPro"/>
</dbReference>
<dbReference type="InterPro" id="IPR010559">
    <property type="entry name" value="Sig_transdc_His_kin_internal"/>
</dbReference>
<dbReference type="OrthoDB" id="9776552at2"/>
<dbReference type="InterPro" id="IPR003594">
    <property type="entry name" value="HATPase_dom"/>
</dbReference>
<evidence type="ECO:0000256" key="7">
    <source>
        <dbReference type="SAM" id="Coils"/>
    </source>
</evidence>
<accession>E6TRT8</accession>
<keyword evidence="11" id="KW-1185">Reference proteome</keyword>
<dbReference type="CDD" id="cd06225">
    <property type="entry name" value="HAMP"/>
    <property type="match status" value="1"/>
</dbReference>
<keyword evidence="4" id="KW-0808">Transferase</keyword>
<evidence type="ECO:0000256" key="4">
    <source>
        <dbReference type="ARBA" id="ARBA00022679"/>
    </source>
</evidence>
<dbReference type="eggNOG" id="COG2972">
    <property type="taxonomic scope" value="Bacteria"/>
</dbReference>
<dbReference type="Proteomes" id="UP000001401">
    <property type="component" value="Chromosome"/>
</dbReference>
<keyword evidence="2" id="KW-1003">Cell membrane</keyword>
<dbReference type="Pfam" id="PF02518">
    <property type="entry name" value="HATPase_c"/>
    <property type="match status" value="1"/>
</dbReference>
<dbReference type="Gene3D" id="6.10.340.10">
    <property type="match status" value="1"/>
</dbReference>
<dbReference type="RefSeq" id="WP_013487802.1">
    <property type="nucleotide sequence ID" value="NC_014829.1"/>
</dbReference>
<gene>
    <name evidence="10" type="ordered locus">Bcell_1196</name>
</gene>
<keyword evidence="8" id="KW-1133">Transmembrane helix</keyword>
<comment type="subcellular location">
    <subcellularLocation>
        <location evidence="1">Cell membrane</location>
        <topology evidence="1">Multi-pass membrane protein</topology>
    </subcellularLocation>
</comment>
<feature type="coiled-coil region" evidence="7">
    <location>
        <begin position="353"/>
        <end position="387"/>
    </location>
</feature>
<keyword evidence="6 8" id="KW-0472">Membrane</keyword>
<evidence type="ECO:0000256" key="5">
    <source>
        <dbReference type="ARBA" id="ARBA00022777"/>
    </source>
</evidence>
<dbReference type="SUPFAM" id="SSF55874">
    <property type="entry name" value="ATPase domain of HSP90 chaperone/DNA topoisomerase II/histidine kinase"/>
    <property type="match status" value="1"/>
</dbReference>
<keyword evidence="8" id="KW-0812">Transmembrane</keyword>
<evidence type="ECO:0000259" key="9">
    <source>
        <dbReference type="PROSITE" id="PS50885"/>
    </source>
</evidence>
<feature type="transmembrane region" description="Helical" evidence="8">
    <location>
        <begin position="299"/>
        <end position="322"/>
    </location>
</feature>
<dbReference type="AlphaFoldDB" id="E6TRT8"/>
<feature type="transmembrane region" description="Helical" evidence="8">
    <location>
        <begin position="18"/>
        <end position="37"/>
    </location>
</feature>
<dbReference type="EMBL" id="CP002394">
    <property type="protein sequence ID" value="ADU29461.1"/>
    <property type="molecule type" value="Genomic_DNA"/>
</dbReference>
<evidence type="ECO:0000256" key="2">
    <source>
        <dbReference type="ARBA" id="ARBA00022475"/>
    </source>
</evidence>
<dbReference type="STRING" id="649639.Bcell_1196"/>
<dbReference type="InterPro" id="IPR003660">
    <property type="entry name" value="HAMP_dom"/>
</dbReference>
<keyword evidence="5 10" id="KW-0418">Kinase</keyword>
<dbReference type="Pfam" id="PF00672">
    <property type="entry name" value="HAMP"/>
    <property type="match status" value="1"/>
</dbReference>
<dbReference type="PROSITE" id="PS50885">
    <property type="entry name" value="HAMP"/>
    <property type="match status" value="1"/>
</dbReference>
<dbReference type="PANTHER" id="PTHR34220:SF7">
    <property type="entry name" value="SENSOR HISTIDINE KINASE YPDA"/>
    <property type="match status" value="1"/>
</dbReference>
<evidence type="ECO:0000256" key="1">
    <source>
        <dbReference type="ARBA" id="ARBA00004651"/>
    </source>
</evidence>
<evidence type="ECO:0000313" key="11">
    <source>
        <dbReference type="Proteomes" id="UP000001401"/>
    </source>
</evidence>
<evidence type="ECO:0000313" key="10">
    <source>
        <dbReference type="EMBL" id="ADU29461.1"/>
    </source>
</evidence>
<proteinExistence type="predicted"/>